<dbReference type="Pfam" id="PF01047">
    <property type="entry name" value="MarR"/>
    <property type="match status" value="1"/>
</dbReference>
<dbReference type="Gene3D" id="1.10.10.10">
    <property type="entry name" value="Winged helix-like DNA-binding domain superfamily/Winged helix DNA-binding domain"/>
    <property type="match status" value="1"/>
</dbReference>
<evidence type="ECO:0000256" key="1">
    <source>
        <dbReference type="ARBA" id="ARBA00023015"/>
    </source>
</evidence>
<evidence type="ECO:0000313" key="5">
    <source>
        <dbReference type="EMBL" id="MDI1230849.1"/>
    </source>
</evidence>
<feature type="domain" description="HTH marR-type" evidence="4">
    <location>
        <begin position="1"/>
        <end position="139"/>
    </location>
</feature>
<dbReference type="AlphaFoldDB" id="A0AA43Q363"/>
<evidence type="ECO:0000259" key="4">
    <source>
        <dbReference type="PROSITE" id="PS50995"/>
    </source>
</evidence>
<evidence type="ECO:0000256" key="3">
    <source>
        <dbReference type="ARBA" id="ARBA00023163"/>
    </source>
</evidence>
<reference evidence="5" key="1">
    <citation type="submission" date="2023-01" db="EMBL/GenBank/DDBJ databases">
        <title>Biogeochemical cycle of methane in antarctic sediments.</title>
        <authorList>
            <person name="Roldan D.M."/>
            <person name="Menes R.J."/>
        </authorList>
    </citation>
    <scope>NUCLEOTIDE SEQUENCE [LARGE SCALE GENOMIC DNA]</scope>
    <source>
        <strain evidence="5">K-2018 MAG008</strain>
    </source>
</reference>
<organism evidence="5 6">
    <name type="scientific">Candidatus Methylobacter titanis</name>
    <dbReference type="NCBI Taxonomy" id="3053457"/>
    <lineage>
        <taxon>Bacteria</taxon>
        <taxon>Pseudomonadati</taxon>
        <taxon>Pseudomonadota</taxon>
        <taxon>Gammaproteobacteria</taxon>
        <taxon>Methylococcales</taxon>
        <taxon>Methylococcaceae</taxon>
        <taxon>Methylobacter</taxon>
    </lineage>
</organism>
<dbReference type="EMBL" id="JAQSDF010000016">
    <property type="protein sequence ID" value="MDI1230849.1"/>
    <property type="molecule type" value="Genomic_DNA"/>
</dbReference>
<dbReference type="PRINTS" id="PR00598">
    <property type="entry name" value="HTHMARR"/>
</dbReference>
<keyword evidence="2" id="KW-0238">DNA-binding</keyword>
<dbReference type="InterPro" id="IPR023187">
    <property type="entry name" value="Tscrpt_reg_MarR-type_CS"/>
</dbReference>
<evidence type="ECO:0000313" key="6">
    <source>
        <dbReference type="Proteomes" id="UP001160519"/>
    </source>
</evidence>
<evidence type="ECO:0000256" key="2">
    <source>
        <dbReference type="ARBA" id="ARBA00023125"/>
    </source>
</evidence>
<dbReference type="PANTHER" id="PTHR42756:SF1">
    <property type="entry name" value="TRANSCRIPTIONAL REPRESSOR OF EMRAB OPERON"/>
    <property type="match status" value="1"/>
</dbReference>
<name>A0AA43Q363_9GAMM</name>
<dbReference type="InterPro" id="IPR000835">
    <property type="entry name" value="HTH_MarR-typ"/>
</dbReference>
<protein>
    <submittedName>
        <fullName evidence="5">MarR family transcriptional regulator</fullName>
    </submittedName>
</protein>
<dbReference type="PROSITE" id="PS50995">
    <property type="entry name" value="HTH_MARR_2"/>
    <property type="match status" value="1"/>
</dbReference>
<dbReference type="SUPFAM" id="SSF46785">
    <property type="entry name" value="Winged helix' DNA-binding domain"/>
    <property type="match status" value="1"/>
</dbReference>
<accession>A0AA43Q363</accession>
<dbReference type="PROSITE" id="PS01117">
    <property type="entry name" value="HTH_MARR_1"/>
    <property type="match status" value="1"/>
</dbReference>
<dbReference type="SMART" id="SM00347">
    <property type="entry name" value="HTH_MARR"/>
    <property type="match status" value="1"/>
</dbReference>
<dbReference type="PANTHER" id="PTHR42756">
    <property type="entry name" value="TRANSCRIPTIONAL REGULATOR, MARR"/>
    <property type="match status" value="1"/>
</dbReference>
<keyword evidence="1" id="KW-0805">Transcription regulation</keyword>
<dbReference type="InterPro" id="IPR036388">
    <property type="entry name" value="WH-like_DNA-bd_sf"/>
</dbReference>
<sequence length="158" mass="17692">MDSALTFPTALRELLRTHQTFLSYAASHVHTLDLTLPQFDIIITLGNTAGINFKILGEKTLITKGTLTGVISRLEDKGLVQRVASETDGRSQIVQLTEAGKDLYQRTFPEHLAFIYRIFNDYSPEDIATLEATLLRLRKAVIAARSNESEQLVEETDQ</sequence>
<keyword evidence="6" id="KW-1185">Reference proteome</keyword>
<dbReference type="InterPro" id="IPR036390">
    <property type="entry name" value="WH_DNA-bd_sf"/>
</dbReference>
<dbReference type="GO" id="GO:0003677">
    <property type="term" value="F:DNA binding"/>
    <property type="evidence" value="ECO:0007669"/>
    <property type="project" value="UniProtKB-KW"/>
</dbReference>
<dbReference type="GO" id="GO:0003700">
    <property type="term" value="F:DNA-binding transcription factor activity"/>
    <property type="evidence" value="ECO:0007669"/>
    <property type="project" value="InterPro"/>
</dbReference>
<keyword evidence="3" id="KW-0804">Transcription</keyword>
<gene>
    <name evidence="5" type="ORF">PSU93_06860</name>
</gene>
<comment type="caution">
    <text evidence="5">The sequence shown here is derived from an EMBL/GenBank/DDBJ whole genome shotgun (WGS) entry which is preliminary data.</text>
</comment>
<dbReference type="Proteomes" id="UP001160519">
    <property type="component" value="Unassembled WGS sequence"/>
</dbReference>
<proteinExistence type="predicted"/>